<dbReference type="PANTHER" id="PTHR24421:SF10">
    <property type="entry name" value="NITRATE_NITRITE SENSOR PROTEIN NARQ"/>
    <property type="match status" value="1"/>
</dbReference>
<dbReference type="RefSeq" id="WP_286003609.1">
    <property type="nucleotide sequence ID" value="NZ_CP127295.1"/>
</dbReference>
<keyword evidence="9" id="KW-0175">Coiled coil</keyword>
<feature type="transmembrane region" description="Helical" evidence="10">
    <location>
        <begin position="134"/>
        <end position="157"/>
    </location>
</feature>
<dbReference type="SMART" id="SM00387">
    <property type="entry name" value="HATPase_c"/>
    <property type="match status" value="1"/>
</dbReference>
<dbReference type="InterPro" id="IPR017205">
    <property type="entry name" value="Sig_transdc_His_kinase_ChrS"/>
</dbReference>
<keyword evidence="6 12" id="KW-0418">Kinase</keyword>
<keyword evidence="5" id="KW-0547">Nucleotide-binding</keyword>
<evidence type="ECO:0000256" key="9">
    <source>
        <dbReference type="SAM" id="Coils"/>
    </source>
</evidence>
<evidence type="ECO:0000256" key="5">
    <source>
        <dbReference type="ARBA" id="ARBA00022741"/>
    </source>
</evidence>
<dbReference type="Gene3D" id="3.30.565.10">
    <property type="entry name" value="Histidine kinase-like ATPase, C-terminal domain"/>
    <property type="match status" value="1"/>
</dbReference>
<dbReference type="InterPro" id="IPR011712">
    <property type="entry name" value="Sig_transdc_His_kin_sub3_dim/P"/>
</dbReference>
<dbReference type="Pfam" id="PF07730">
    <property type="entry name" value="HisKA_3"/>
    <property type="match status" value="1"/>
</dbReference>
<evidence type="ECO:0000256" key="2">
    <source>
        <dbReference type="ARBA" id="ARBA00012438"/>
    </source>
</evidence>
<dbReference type="PIRSF" id="PIRSF037434">
    <property type="entry name" value="STHK_ChrS"/>
    <property type="match status" value="1"/>
</dbReference>
<evidence type="ECO:0000256" key="8">
    <source>
        <dbReference type="ARBA" id="ARBA00023012"/>
    </source>
</evidence>
<evidence type="ECO:0000313" key="12">
    <source>
        <dbReference type="EMBL" id="WIY07375.1"/>
    </source>
</evidence>
<evidence type="ECO:0000259" key="11">
    <source>
        <dbReference type="PROSITE" id="PS50109"/>
    </source>
</evidence>
<feature type="transmembrane region" description="Helical" evidence="10">
    <location>
        <begin position="69"/>
        <end position="96"/>
    </location>
</feature>
<dbReference type="InterPro" id="IPR003594">
    <property type="entry name" value="HATPase_dom"/>
</dbReference>
<dbReference type="EMBL" id="CP127295">
    <property type="protein sequence ID" value="WIY07375.1"/>
    <property type="molecule type" value="Genomic_DNA"/>
</dbReference>
<proteinExistence type="predicted"/>
<dbReference type="InterPro" id="IPR036890">
    <property type="entry name" value="HATPase_C_sf"/>
</dbReference>
<dbReference type="GO" id="GO:0046983">
    <property type="term" value="F:protein dimerization activity"/>
    <property type="evidence" value="ECO:0007669"/>
    <property type="project" value="InterPro"/>
</dbReference>
<organism evidence="12 13">
    <name type="scientific">Amycolatopsis mongoliensis</name>
    <dbReference type="NCBI Taxonomy" id="715475"/>
    <lineage>
        <taxon>Bacteria</taxon>
        <taxon>Bacillati</taxon>
        <taxon>Actinomycetota</taxon>
        <taxon>Actinomycetes</taxon>
        <taxon>Pseudonocardiales</taxon>
        <taxon>Pseudonocardiaceae</taxon>
        <taxon>Amycolatopsis</taxon>
    </lineage>
</organism>
<dbReference type="KEGG" id="amog:QRX60_16415"/>
<keyword evidence="10" id="KW-1133">Transmembrane helix</keyword>
<sequence>MKDAWDRFNWLWEILFAVAYLATTTLVLLDETDPVRSVVAVGALTALALTYLLWGRRVVRDDGHLKQRWALALVIVALVAVAMFANTTSSFILFMVCPLLFSTLDFRPAAVLTTLVILLSPLSSIAADGLRGPALHILLPMTAILVVFGILSGKFILHVIEESRARADLIDRLEASQAEVARLSREAGTAAERERLAREIHDTLAQGFTSIVTLAEAIESELDTDPAAARRHVELAARTARENLAEARTMVAALAPADLTAGSLVDAVRRQADRLADEAGIAVRYEVDDQLPALGMAGEVVLLRGAQEALTNVRRHAGASAVSVRLSVVDGAVRLSVRDDGTGFDPDGVSGFGLRGMRSRAEQVGGRLSVRSGPSGTELTLEVPA</sequence>
<feature type="transmembrane region" description="Helical" evidence="10">
    <location>
        <begin position="12"/>
        <end position="29"/>
    </location>
</feature>
<keyword evidence="8" id="KW-0902">Two-component regulatory system</keyword>
<feature type="transmembrane region" description="Helical" evidence="10">
    <location>
        <begin position="108"/>
        <end position="127"/>
    </location>
</feature>
<dbReference type="Pfam" id="PF02518">
    <property type="entry name" value="HATPase_c"/>
    <property type="match status" value="1"/>
</dbReference>
<dbReference type="GO" id="GO:0000155">
    <property type="term" value="F:phosphorelay sensor kinase activity"/>
    <property type="evidence" value="ECO:0007669"/>
    <property type="project" value="InterPro"/>
</dbReference>
<dbReference type="PANTHER" id="PTHR24421">
    <property type="entry name" value="NITRATE/NITRITE SENSOR PROTEIN NARX-RELATED"/>
    <property type="match status" value="1"/>
</dbReference>
<keyword evidence="10" id="KW-0472">Membrane</keyword>
<dbReference type="InterPro" id="IPR050482">
    <property type="entry name" value="Sensor_HK_TwoCompSys"/>
</dbReference>
<dbReference type="PROSITE" id="PS50109">
    <property type="entry name" value="HIS_KIN"/>
    <property type="match status" value="1"/>
</dbReference>
<dbReference type="Gene3D" id="1.20.5.1930">
    <property type="match status" value="1"/>
</dbReference>
<dbReference type="SUPFAM" id="SSF55874">
    <property type="entry name" value="ATPase domain of HSP90 chaperone/DNA topoisomerase II/histidine kinase"/>
    <property type="match status" value="1"/>
</dbReference>
<keyword evidence="7" id="KW-0067">ATP-binding</keyword>
<name>A0A9Y2K0M4_9PSEU</name>
<feature type="coiled-coil region" evidence="9">
    <location>
        <begin position="166"/>
        <end position="193"/>
    </location>
</feature>
<accession>A0A9Y2K0M4</accession>
<evidence type="ECO:0000256" key="1">
    <source>
        <dbReference type="ARBA" id="ARBA00000085"/>
    </source>
</evidence>
<evidence type="ECO:0000256" key="3">
    <source>
        <dbReference type="ARBA" id="ARBA00022553"/>
    </source>
</evidence>
<feature type="transmembrane region" description="Helical" evidence="10">
    <location>
        <begin position="35"/>
        <end position="54"/>
    </location>
</feature>
<dbReference type="AlphaFoldDB" id="A0A9Y2K0M4"/>
<dbReference type="GO" id="GO:0005524">
    <property type="term" value="F:ATP binding"/>
    <property type="evidence" value="ECO:0007669"/>
    <property type="project" value="UniProtKB-KW"/>
</dbReference>
<dbReference type="InterPro" id="IPR005467">
    <property type="entry name" value="His_kinase_dom"/>
</dbReference>
<evidence type="ECO:0000313" key="13">
    <source>
        <dbReference type="Proteomes" id="UP001239397"/>
    </source>
</evidence>
<comment type="catalytic activity">
    <reaction evidence="1">
        <text>ATP + protein L-histidine = ADP + protein N-phospho-L-histidine.</text>
        <dbReference type="EC" id="2.7.13.3"/>
    </reaction>
</comment>
<evidence type="ECO:0000256" key="10">
    <source>
        <dbReference type="SAM" id="Phobius"/>
    </source>
</evidence>
<evidence type="ECO:0000256" key="6">
    <source>
        <dbReference type="ARBA" id="ARBA00022777"/>
    </source>
</evidence>
<keyword evidence="4" id="KW-0808">Transferase</keyword>
<keyword evidence="10" id="KW-0812">Transmembrane</keyword>
<gene>
    <name evidence="12" type="ORF">QRX60_16415</name>
</gene>
<dbReference type="CDD" id="cd16917">
    <property type="entry name" value="HATPase_UhpB-NarQ-NarX-like"/>
    <property type="match status" value="1"/>
</dbReference>
<dbReference type="GO" id="GO:0016020">
    <property type="term" value="C:membrane"/>
    <property type="evidence" value="ECO:0007669"/>
    <property type="project" value="InterPro"/>
</dbReference>
<feature type="domain" description="Histidine kinase" evidence="11">
    <location>
        <begin position="199"/>
        <end position="385"/>
    </location>
</feature>
<keyword evidence="13" id="KW-1185">Reference proteome</keyword>
<evidence type="ECO:0000256" key="4">
    <source>
        <dbReference type="ARBA" id="ARBA00022679"/>
    </source>
</evidence>
<dbReference type="Proteomes" id="UP001239397">
    <property type="component" value="Chromosome"/>
</dbReference>
<dbReference type="EC" id="2.7.13.3" evidence="2"/>
<protein>
    <recommendedName>
        <fullName evidence="2">histidine kinase</fullName>
        <ecNumber evidence="2">2.7.13.3</ecNumber>
    </recommendedName>
</protein>
<keyword evidence="3" id="KW-0597">Phosphoprotein</keyword>
<reference evidence="12 13" key="1">
    <citation type="submission" date="2023-06" db="EMBL/GenBank/DDBJ databases">
        <authorList>
            <person name="Oyuntsetseg B."/>
            <person name="Kim S.B."/>
        </authorList>
    </citation>
    <scope>NUCLEOTIDE SEQUENCE [LARGE SCALE GENOMIC DNA]</scope>
    <source>
        <strain evidence="12 13">4-36</strain>
    </source>
</reference>
<evidence type="ECO:0000256" key="7">
    <source>
        <dbReference type="ARBA" id="ARBA00022840"/>
    </source>
</evidence>